<evidence type="ECO:0000256" key="5">
    <source>
        <dbReference type="ARBA" id="ARBA00022490"/>
    </source>
</evidence>
<evidence type="ECO:0000313" key="12">
    <source>
        <dbReference type="EMBL" id="MFI9105665.1"/>
    </source>
</evidence>
<keyword evidence="7" id="KW-0808">Transferase</keyword>
<dbReference type="GO" id="GO:0032259">
    <property type="term" value="P:methylation"/>
    <property type="evidence" value="ECO:0007669"/>
    <property type="project" value="UniProtKB-KW"/>
</dbReference>
<dbReference type="PANTHER" id="PTHR11579:SF0">
    <property type="entry name" value="PROTEIN-L-ISOASPARTATE(D-ASPARTATE) O-METHYLTRANSFERASE"/>
    <property type="match status" value="1"/>
</dbReference>
<reference evidence="12 13" key="1">
    <citation type="submission" date="2024-10" db="EMBL/GenBank/DDBJ databases">
        <title>The Natural Products Discovery Center: Release of the First 8490 Sequenced Strains for Exploring Actinobacteria Biosynthetic Diversity.</title>
        <authorList>
            <person name="Kalkreuter E."/>
            <person name="Kautsar S.A."/>
            <person name="Yang D."/>
            <person name="Bader C.D."/>
            <person name="Teijaro C.N."/>
            <person name="Fluegel L."/>
            <person name="Davis C.M."/>
            <person name="Simpson J.R."/>
            <person name="Lauterbach L."/>
            <person name="Steele A.D."/>
            <person name="Gui C."/>
            <person name="Meng S."/>
            <person name="Li G."/>
            <person name="Viehrig K."/>
            <person name="Ye F."/>
            <person name="Su P."/>
            <person name="Kiefer A.F."/>
            <person name="Nichols A."/>
            <person name="Cepeda A.J."/>
            <person name="Yan W."/>
            <person name="Fan B."/>
            <person name="Jiang Y."/>
            <person name="Adhikari A."/>
            <person name="Zheng C.-J."/>
            <person name="Schuster L."/>
            <person name="Cowan T.M."/>
            <person name="Smanski M.J."/>
            <person name="Chevrette M.G."/>
            <person name="De Carvalho L.P.S."/>
            <person name="Shen B."/>
        </authorList>
    </citation>
    <scope>NUCLEOTIDE SEQUENCE [LARGE SCALE GENOMIC DNA]</scope>
    <source>
        <strain evidence="12 13">NPDC053399</strain>
    </source>
</reference>
<dbReference type="EMBL" id="JBITYG010000013">
    <property type="protein sequence ID" value="MFI9105665.1"/>
    <property type="molecule type" value="Genomic_DNA"/>
</dbReference>
<dbReference type="Pfam" id="PF01135">
    <property type="entry name" value="PCMT"/>
    <property type="match status" value="1"/>
</dbReference>
<keyword evidence="6 12" id="KW-0489">Methyltransferase</keyword>
<gene>
    <name evidence="12" type="ORF">ACIGXA_34690</name>
</gene>
<comment type="subcellular location">
    <subcellularLocation>
        <location evidence="1">Cytoplasm</location>
    </subcellularLocation>
</comment>
<dbReference type="Proteomes" id="UP001614394">
    <property type="component" value="Unassembled WGS sequence"/>
</dbReference>
<dbReference type="CDD" id="cd02440">
    <property type="entry name" value="AdoMet_MTases"/>
    <property type="match status" value="1"/>
</dbReference>
<dbReference type="EC" id="2.1.1.77" evidence="3"/>
<comment type="caution">
    <text evidence="12">The sequence shown here is derived from an EMBL/GenBank/DDBJ whole genome shotgun (WGS) entry which is preliminary data.</text>
</comment>
<proteinExistence type="inferred from homology"/>
<evidence type="ECO:0000256" key="10">
    <source>
        <dbReference type="ARBA" id="ARBA00031323"/>
    </source>
</evidence>
<evidence type="ECO:0000256" key="8">
    <source>
        <dbReference type="ARBA" id="ARBA00022691"/>
    </source>
</evidence>
<evidence type="ECO:0000256" key="9">
    <source>
        <dbReference type="ARBA" id="ARBA00030757"/>
    </source>
</evidence>
<keyword evidence="8" id="KW-0949">S-adenosyl-L-methionine</keyword>
<evidence type="ECO:0000256" key="3">
    <source>
        <dbReference type="ARBA" id="ARBA00011890"/>
    </source>
</evidence>
<dbReference type="InterPro" id="IPR000682">
    <property type="entry name" value="PCMT"/>
</dbReference>
<dbReference type="PANTHER" id="PTHR11579">
    <property type="entry name" value="PROTEIN-L-ISOASPARTATE O-METHYLTRANSFERASE"/>
    <property type="match status" value="1"/>
</dbReference>
<comment type="similarity">
    <text evidence="2">Belongs to the methyltransferase superfamily. L-isoaspartyl/D-aspartyl protein methyltransferase family.</text>
</comment>
<accession>A0ABW8CGT4</accession>
<keyword evidence="13" id="KW-1185">Reference proteome</keyword>
<name>A0ABW8CGT4_9ACTN</name>
<sequence length="375" mass="41751">MTTRQRLVEILEHKGALLPEWAAAVAGVDRALFVPDTYQYRESLIVKKDSPEKWARYVYGDTPLITQVNDGKSVEGGYELPTSSTSMPSLMLQMLGLLEVRKGHHVLEVGTGTGYNAGWLTHRLGDRLVTSIEMDEGVAAEARKNLRRAGLAPRLILGDGLSGVKAHAPFDRLISTCCVQEIPGAWVEQTPEGRIVTPWGNGYFSASFAVLDVSRGVATGRFSGYPAFMWARQQRPGYGYLVDYLHHENEGTKSRTTVNPESVRNDTDARFAVAVQVSGLWSMLCTADDGSDESTLWLLADDRRSWASLDYVPGETSFEVDQYGPRRLWDEVRIAYSWWSEHGRPERDAFGLTVTETGGQQVWLRTPEVPVPTVR</sequence>
<dbReference type="InterPro" id="IPR029063">
    <property type="entry name" value="SAM-dependent_MTases_sf"/>
</dbReference>
<evidence type="ECO:0000256" key="11">
    <source>
        <dbReference type="ARBA" id="ARBA00031350"/>
    </source>
</evidence>
<dbReference type="RefSeq" id="WP_399656522.1">
    <property type="nucleotide sequence ID" value="NZ_JBITYG010000013.1"/>
</dbReference>
<evidence type="ECO:0000313" key="13">
    <source>
        <dbReference type="Proteomes" id="UP001614394"/>
    </source>
</evidence>
<dbReference type="GO" id="GO:0008168">
    <property type="term" value="F:methyltransferase activity"/>
    <property type="evidence" value="ECO:0007669"/>
    <property type="project" value="UniProtKB-KW"/>
</dbReference>
<organism evidence="12 13">
    <name type="scientific">Streptomyces fildesensis</name>
    <dbReference type="NCBI Taxonomy" id="375757"/>
    <lineage>
        <taxon>Bacteria</taxon>
        <taxon>Bacillati</taxon>
        <taxon>Actinomycetota</taxon>
        <taxon>Actinomycetes</taxon>
        <taxon>Kitasatosporales</taxon>
        <taxon>Streptomycetaceae</taxon>
        <taxon>Streptomyces</taxon>
    </lineage>
</organism>
<evidence type="ECO:0000256" key="2">
    <source>
        <dbReference type="ARBA" id="ARBA00005369"/>
    </source>
</evidence>
<dbReference type="Gene3D" id="3.40.50.150">
    <property type="entry name" value="Vaccinia Virus protein VP39"/>
    <property type="match status" value="1"/>
</dbReference>
<keyword evidence="5" id="KW-0963">Cytoplasm</keyword>
<evidence type="ECO:0000256" key="6">
    <source>
        <dbReference type="ARBA" id="ARBA00022603"/>
    </source>
</evidence>
<protein>
    <recommendedName>
        <fullName evidence="4">Protein-L-isoaspartate O-methyltransferase</fullName>
        <ecNumber evidence="3">2.1.1.77</ecNumber>
    </recommendedName>
    <alternativeName>
        <fullName evidence="11">L-isoaspartyl protein carboxyl methyltransferase</fullName>
    </alternativeName>
    <alternativeName>
        <fullName evidence="9">Protein L-isoaspartyl methyltransferase</fullName>
    </alternativeName>
    <alternativeName>
        <fullName evidence="10">Protein-beta-aspartate methyltransferase</fullName>
    </alternativeName>
</protein>
<dbReference type="SUPFAM" id="SSF53335">
    <property type="entry name" value="S-adenosyl-L-methionine-dependent methyltransferases"/>
    <property type="match status" value="1"/>
</dbReference>
<evidence type="ECO:0000256" key="4">
    <source>
        <dbReference type="ARBA" id="ARBA00013346"/>
    </source>
</evidence>
<evidence type="ECO:0000256" key="7">
    <source>
        <dbReference type="ARBA" id="ARBA00022679"/>
    </source>
</evidence>
<evidence type="ECO:0000256" key="1">
    <source>
        <dbReference type="ARBA" id="ARBA00004496"/>
    </source>
</evidence>